<dbReference type="Proteomes" id="UP001307889">
    <property type="component" value="Chromosome 12"/>
</dbReference>
<protein>
    <submittedName>
        <fullName evidence="1">Uncharacterized protein</fullName>
    </submittedName>
</protein>
<evidence type="ECO:0000313" key="2">
    <source>
        <dbReference type="Proteomes" id="UP001307889"/>
    </source>
</evidence>
<evidence type="ECO:0000313" key="1">
    <source>
        <dbReference type="EMBL" id="BET00692.1"/>
    </source>
</evidence>
<gene>
    <name evidence="1" type="ORF">NTJ_13508</name>
</gene>
<keyword evidence="2" id="KW-1185">Reference proteome</keyword>
<reference evidence="1 2" key="1">
    <citation type="submission" date="2023-09" db="EMBL/GenBank/DDBJ databases">
        <title>Nesidiocoris tenuis whole genome shotgun sequence.</title>
        <authorList>
            <person name="Shibata T."/>
            <person name="Shimoda M."/>
            <person name="Kobayashi T."/>
            <person name="Uehara T."/>
        </authorList>
    </citation>
    <scope>NUCLEOTIDE SEQUENCE [LARGE SCALE GENOMIC DNA]</scope>
    <source>
        <strain evidence="1 2">Japan</strain>
    </source>
</reference>
<name>A0ABN7B8I3_9HEMI</name>
<sequence length="114" mass="12427">MINLNCSQGLGEHSSIANESGRRFDKIVGSRSPFIISDKTKKFVETRAIFRSWFPPESENTKSPKQTTTSPKVRLEGALLRNGVELFDCASLGSSSLSLHLEPASVGLAVCDSR</sequence>
<proteinExistence type="predicted"/>
<organism evidence="1 2">
    <name type="scientific">Nesidiocoris tenuis</name>
    <dbReference type="NCBI Taxonomy" id="355587"/>
    <lineage>
        <taxon>Eukaryota</taxon>
        <taxon>Metazoa</taxon>
        <taxon>Ecdysozoa</taxon>
        <taxon>Arthropoda</taxon>
        <taxon>Hexapoda</taxon>
        <taxon>Insecta</taxon>
        <taxon>Pterygota</taxon>
        <taxon>Neoptera</taxon>
        <taxon>Paraneoptera</taxon>
        <taxon>Hemiptera</taxon>
        <taxon>Heteroptera</taxon>
        <taxon>Panheteroptera</taxon>
        <taxon>Cimicomorpha</taxon>
        <taxon>Miridae</taxon>
        <taxon>Dicyphina</taxon>
        <taxon>Nesidiocoris</taxon>
    </lineage>
</organism>
<accession>A0ABN7B8I3</accession>
<dbReference type="EMBL" id="AP028920">
    <property type="protein sequence ID" value="BET00692.1"/>
    <property type="molecule type" value="Genomic_DNA"/>
</dbReference>